<evidence type="ECO:0000259" key="1">
    <source>
        <dbReference type="Pfam" id="PF09937"/>
    </source>
</evidence>
<sequence>MRRWALPTGAVRTGVVERRGVAVSLPRQGAYLPAGGWQRGACGDIHDGGPANVPHAELQNETPFAFEQVYVSDEDGRPLLALVVKATYDLREDGLQLAETQVPVDLGGKSWGEPGKSSYKFEPEGAFFKPTTDVALIGHAYPPAKGATETLVALQVGPLKKAIRVLGERTWFRSMGRVAATRPLAFEKLPLSWERAFGGWDRTDSASPSFEPRNPLGVGFRASPRHFEEGLRLPNLEDPAEPLREFGQRVTPVGFGFTVPQSQPRARYAGTFDEVWNKTRKPLLPTDFDRRFFNAAAPGLVAPGYLKGDEAVVLVNASPRGRLAFALPGQAPPAITVRLGGPITPEMHLDTVILDMDDHRVMLLWRGHVPLDRGPHDVRSIDLRRV</sequence>
<dbReference type="InterPro" id="IPR018683">
    <property type="entry name" value="DUF2169"/>
</dbReference>
<comment type="caution">
    <text evidence="2">The sequence shown here is derived from an EMBL/GenBank/DDBJ whole genome shotgun (WGS) entry which is preliminary data.</text>
</comment>
<dbReference type="AlphaFoldDB" id="A0A3A8NKQ6"/>
<dbReference type="Proteomes" id="UP000273405">
    <property type="component" value="Unassembled WGS sequence"/>
</dbReference>
<organism evidence="2 3">
    <name type="scientific">Corallococcus sicarius</name>
    <dbReference type="NCBI Taxonomy" id="2316726"/>
    <lineage>
        <taxon>Bacteria</taxon>
        <taxon>Pseudomonadati</taxon>
        <taxon>Myxococcota</taxon>
        <taxon>Myxococcia</taxon>
        <taxon>Myxococcales</taxon>
        <taxon>Cystobacterineae</taxon>
        <taxon>Myxococcaceae</taxon>
        <taxon>Corallococcus</taxon>
    </lineage>
</organism>
<name>A0A3A8NKQ6_9BACT</name>
<evidence type="ECO:0000313" key="2">
    <source>
        <dbReference type="EMBL" id="RKH44947.1"/>
    </source>
</evidence>
<dbReference type="EMBL" id="RAWG01000042">
    <property type="protein sequence ID" value="RKH44947.1"/>
    <property type="molecule type" value="Genomic_DNA"/>
</dbReference>
<keyword evidence="3" id="KW-1185">Reference proteome</keyword>
<reference evidence="3" key="1">
    <citation type="submission" date="2018-09" db="EMBL/GenBank/DDBJ databases">
        <authorList>
            <person name="Livingstone P.G."/>
            <person name="Whitworth D.E."/>
        </authorList>
    </citation>
    <scope>NUCLEOTIDE SEQUENCE [LARGE SCALE GENOMIC DNA]</scope>
    <source>
        <strain evidence="3">CA040B</strain>
    </source>
</reference>
<evidence type="ECO:0000313" key="3">
    <source>
        <dbReference type="Proteomes" id="UP000273405"/>
    </source>
</evidence>
<dbReference type="OrthoDB" id="233093at2"/>
<dbReference type="Pfam" id="PF09937">
    <property type="entry name" value="DUF2169"/>
    <property type="match status" value="1"/>
</dbReference>
<accession>A0A3A8NKQ6</accession>
<proteinExistence type="predicted"/>
<gene>
    <name evidence="2" type="ORF">D7X12_09155</name>
</gene>
<protein>
    <submittedName>
        <fullName evidence="2">DUF2169 domain-containing protein</fullName>
    </submittedName>
</protein>
<feature type="domain" description="DUF2169" evidence="1">
    <location>
        <begin position="76"/>
        <end position="366"/>
    </location>
</feature>